<keyword evidence="4" id="KW-1185">Reference proteome</keyword>
<feature type="compositionally biased region" description="Basic and acidic residues" evidence="1">
    <location>
        <begin position="1"/>
        <end position="14"/>
    </location>
</feature>
<dbReference type="CDD" id="cd00072">
    <property type="entry name" value="GYF"/>
    <property type="match status" value="1"/>
</dbReference>
<feature type="region of interest" description="Disordered" evidence="1">
    <location>
        <begin position="437"/>
        <end position="460"/>
    </location>
</feature>
<name>A0A804M4W8_MAIZE</name>
<feature type="compositionally biased region" description="Basic and acidic residues" evidence="1">
    <location>
        <begin position="53"/>
        <end position="64"/>
    </location>
</feature>
<dbReference type="Pfam" id="PF02213">
    <property type="entry name" value="GYF"/>
    <property type="match status" value="1"/>
</dbReference>
<dbReference type="PROSITE" id="PS50829">
    <property type="entry name" value="GYF"/>
    <property type="match status" value="1"/>
</dbReference>
<evidence type="ECO:0000313" key="4">
    <source>
        <dbReference type="Proteomes" id="UP000007305"/>
    </source>
</evidence>
<dbReference type="GeneID" id="103644098"/>
<feature type="region of interest" description="Disordered" evidence="1">
    <location>
        <begin position="1138"/>
        <end position="1174"/>
    </location>
</feature>
<sequence length="1317" mass="145373">MAAEDKGTGDRENADPNLCSIADASLSHENTEDKSDLDTKSAPSIQLLQPKPGENKEPGSHDIHFNSANTTGNSEEGNNTGKKRDVFRPSVFDRISGHRDQWCNEDTRLNSDSHRNQWREMEKEHSDMNKVEQHCDDPKQYLGSQRSRKERWVSNERNYDQHHENNWNSRWGASSKDSQNWREKSTDSDIKDDYSCEKVFSYSTCHGKEKDGTNHEKVNERDSNISRSWNSSYFANRGAGGTSDHLFTDPQKLSASFGYSSYRQESDSPNSTSSRRRFTSVTSRVNSRSSRPFHLGVLSERPVGPSSNSVRYSRIKLFEIYRTTDVRNFTMPINDIGNNEISSLWQEDPMDPLALIAPNAEEAVILKGIEKGDITNSLAQACKDGSDDKNIPGVAALEQMKLSGREDQTGNNEEFNGKMTIDIRGILGAADLREHLKSDKSPPKESESGGGGIHGPCAEFGHQRNALDQGTKVGDGENVNPENLSLYYKDPKGCIQGPFPGYDIIGWFEAGYFGIDLLVRVASAPCDSPFLLLGDVMPHLRAKVRVPPGFSNTKPRSMTDASHLGSVYLGTSDYGSINKNGCVTEAENYFLEAPVSSKIQNPRAATNVVTGGMNEWRFVSGEKVNSINHLEVQKVQLETENTFQIEGDVISVGESQKKESVQSTSHSTFFPQMVDPSSEALQPQNINLLSMLLPAEKGQAPTATSGLSLRSNNADSGNLHAGMCGIDVTQEILNVHQNLHNSQQIGIDAQQHYVLTQNQPTLACLNSQITQPEKFLGGIYHDPQLNINQQQYLLSELHLQPLIPGVPEPQSSLLNNMLQLRQQEQQQQYISQSIPHDRSMQQLYDSSHGTIHTSLSSGDRMKLCLQRTEEILDLALKLPGHGKHNLQLHASVKLRDTGNIGLSESCATALPLPHEMMGHAAWKECSASLTQGSAVVDALSQKESIVDSPSKKTPSYGSNDYSKMTVFEVTGFPQPFQGLQKPKSVASHISNEVHEMDISSVHPHSWKPTPGVRAKSVLEIQAEERLETQREIALENTKVTTTTASGLSIHWVDLVETSGQQFGDQARPMCDKKNDNISQSNRSHLHDLSAREELIKSNAKAGVIINSADDTSFPPLAPSITQSDAHIHDGADFIEFKGTRKISNRGKKPKGSAVKTPASHANVIPGPATDPAQVREPCSLRNIQVEEEQESANLQQLVPASSHAKGPMDQHIHGNNSSWQGSESPPSRGNEFLKMTSHVSSHSTPNSEEYLFWEPREHAKQDKPRLQSPPSSVVNTRSTALDIHKKGKKGTKLSTSALGFKVQSTRIMMGEIAHVDE</sequence>
<dbReference type="KEGG" id="zma:103644098"/>
<dbReference type="OrthoDB" id="6415790at2759"/>
<evidence type="ECO:0007829" key="5">
    <source>
        <dbReference type="PeptideAtlas" id="A0A804M4W8"/>
    </source>
</evidence>
<feature type="compositionally biased region" description="Basic residues" evidence="1">
    <location>
        <begin position="1139"/>
        <end position="1150"/>
    </location>
</feature>
<gene>
    <name evidence="3" type="primary">LOC103644098</name>
</gene>
<feature type="region of interest" description="Disordered" evidence="1">
    <location>
        <begin position="1258"/>
        <end position="1278"/>
    </location>
</feature>
<feature type="compositionally biased region" description="Polar residues" evidence="1">
    <location>
        <begin position="1268"/>
        <end position="1278"/>
    </location>
</feature>
<reference evidence="3" key="3">
    <citation type="submission" date="2021-05" db="UniProtKB">
        <authorList>
            <consortium name="EnsemblPlants"/>
        </authorList>
    </citation>
    <scope>IDENTIFICATION</scope>
    <source>
        <strain evidence="3">cv. B73</strain>
    </source>
</reference>
<dbReference type="InParanoid" id="A0A804M4W8"/>
<dbReference type="InterPro" id="IPR003169">
    <property type="entry name" value="GYF"/>
</dbReference>
<feature type="domain" description="GYF" evidence="2">
    <location>
        <begin position="483"/>
        <end position="534"/>
    </location>
</feature>
<feature type="compositionally biased region" description="Basic and acidic residues" evidence="1">
    <location>
        <begin position="437"/>
        <end position="447"/>
    </location>
</feature>
<dbReference type="AlphaFoldDB" id="A0A804M4W8"/>
<organism evidence="3 4">
    <name type="scientific">Zea mays</name>
    <name type="common">Maize</name>
    <dbReference type="NCBI Taxonomy" id="4577"/>
    <lineage>
        <taxon>Eukaryota</taxon>
        <taxon>Viridiplantae</taxon>
        <taxon>Streptophyta</taxon>
        <taxon>Embryophyta</taxon>
        <taxon>Tracheophyta</taxon>
        <taxon>Spermatophyta</taxon>
        <taxon>Magnoliopsida</taxon>
        <taxon>Liliopsida</taxon>
        <taxon>Poales</taxon>
        <taxon>Poaceae</taxon>
        <taxon>PACMAD clade</taxon>
        <taxon>Panicoideae</taxon>
        <taxon>Andropogonodae</taxon>
        <taxon>Andropogoneae</taxon>
        <taxon>Tripsacinae</taxon>
        <taxon>Zea</taxon>
    </lineage>
</organism>
<proteinExistence type="evidence at protein level"/>
<feature type="compositionally biased region" description="Basic and acidic residues" evidence="1">
    <location>
        <begin position="127"/>
        <end position="139"/>
    </location>
</feature>
<feature type="compositionally biased region" description="Low complexity" evidence="1">
    <location>
        <begin position="69"/>
        <end position="80"/>
    </location>
</feature>
<dbReference type="SUPFAM" id="SSF55277">
    <property type="entry name" value="GYF domain"/>
    <property type="match status" value="1"/>
</dbReference>
<reference evidence="3" key="2">
    <citation type="submission" date="2019-07" db="EMBL/GenBank/DDBJ databases">
        <authorList>
            <person name="Seetharam A."/>
            <person name="Woodhouse M."/>
            <person name="Cannon E."/>
        </authorList>
    </citation>
    <scope>NUCLEOTIDE SEQUENCE [LARGE SCALE GENOMIC DNA]</scope>
    <source>
        <strain evidence="3">cv. B73</strain>
    </source>
</reference>
<dbReference type="GO" id="GO:0051607">
    <property type="term" value="P:defense response to virus"/>
    <property type="evidence" value="ECO:0000318"/>
    <property type="project" value="GO_Central"/>
</dbReference>
<dbReference type="RefSeq" id="XP_020402571.1">
    <property type="nucleotide sequence ID" value="XM_020546982.1"/>
</dbReference>
<dbReference type="Gramene" id="Zm00001eb059270_T001">
    <property type="protein sequence ID" value="Zm00001eb059270_P001"/>
    <property type="gene ID" value="Zm00001eb059270"/>
</dbReference>
<protein>
    <recommendedName>
        <fullName evidence="2">GYF domain-containing protein</fullName>
    </recommendedName>
</protein>
<feature type="region of interest" description="Disordered" evidence="1">
    <location>
        <begin position="162"/>
        <end position="188"/>
    </location>
</feature>
<dbReference type="Gene3D" id="3.30.1490.40">
    <property type="match status" value="1"/>
</dbReference>
<evidence type="ECO:0000313" key="3">
    <source>
        <dbReference type="EnsemblPlants" id="Zm00001eb059270_P001"/>
    </source>
</evidence>
<dbReference type="EnsemblPlants" id="Zm00001eb059270_T001">
    <property type="protein sequence ID" value="Zm00001eb059270_P001"/>
    <property type="gene ID" value="Zm00001eb059270"/>
</dbReference>
<reference evidence="4" key="1">
    <citation type="submission" date="2015-12" db="EMBL/GenBank/DDBJ databases">
        <title>Update maize B73 reference genome by single molecule sequencing technologies.</title>
        <authorList>
            <consortium name="Maize Genome Sequencing Project"/>
            <person name="Ware D."/>
        </authorList>
    </citation>
    <scope>NUCLEOTIDE SEQUENCE [LARGE SCALE GENOMIC DNA]</scope>
    <source>
        <strain evidence="4">cv. B73</strain>
    </source>
</reference>
<dbReference type="PANTHER" id="PTHR47471">
    <property type="entry name" value="GYF DOMAIN-CONTAINING PROTEIN"/>
    <property type="match status" value="1"/>
</dbReference>
<dbReference type="InterPro" id="IPR035445">
    <property type="entry name" value="GYF-like_dom_sf"/>
</dbReference>
<feature type="compositionally biased region" description="Basic and acidic residues" evidence="1">
    <location>
        <begin position="179"/>
        <end position="188"/>
    </location>
</feature>
<dbReference type="PANTHER" id="PTHR47471:SF2">
    <property type="entry name" value="GYF DOMAIN-CONTAINING PROTEIN"/>
    <property type="match status" value="1"/>
</dbReference>
<feature type="compositionally biased region" description="Polar residues" evidence="1">
    <location>
        <begin position="166"/>
        <end position="178"/>
    </location>
</feature>
<evidence type="ECO:0000256" key="1">
    <source>
        <dbReference type="SAM" id="MobiDB-lite"/>
    </source>
</evidence>
<feature type="compositionally biased region" description="Low complexity" evidence="1">
    <location>
        <begin position="268"/>
        <end position="284"/>
    </location>
</feature>
<feature type="region of interest" description="Disordered" evidence="1">
    <location>
        <begin position="127"/>
        <end position="150"/>
    </location>
</feature>
<evidence type="ECO:0000259" key="2">
    <source>
        <dbReference type="PROSITE" id="PS50829"/>
    </source>
</evidence>
<dbReference type="RefSeq" id="XP_020402572.1">
    <property type="nucleotide sequence ID" value="XM_020546983.2"/>
</dbReference>
<accession>A0A804M4W8</accession>
<keyword evidence="5" id="KW-1267">Proteomics identification</keyword>
<dbReference type="SMART" id="SM00444">
    <property type="entry name" value="GYF"/>
    <property type="match status" value="1"/>
</dbReference>
<feature type="compositionally biased region" description="Polar residues" evidence="1">
    <location>
        <begin position="1213"/>
        <end position="1227"/>
    </location>
</feature>
<dbReference type="Proteomes" id="UP000007305">
    <property type="component" value="Chromosome 1"/>
</dbReference>
<feature type="region of interest" description="Disordered" evidence="1">
    <location>
        <begin position="1"/>
        <end position="89"/>
    </location>
</feature>
<feature type="region of interest" description="Disordered" evidence="1">
    <location>
        <begin position="259"/>
        <end position="284"/>
    </location>
</feature>
<feature type="region of interest" description="Disordered" evidence="1">
    <location>
        <begin position="1202"/>
        <end position="1245"/>
    </location>
</feature>
<feature type="compositionally biased region" description="Basic and acidic residues" evidence="1">
    <location>
        <begin position="29"/>
        <end position="39"/>
    </location>
</feature>